<dbReference type="EC" id="2.3.2.27" evidence="11"/>
<dbReference type="GO" id="GO:0061630">
    <property type="term" value="F:ubiquitin protein ligase activity"/>
    <property type="evidence" value="ECO:0007669"/>
    <property type="project" value="UniProtKB-UniRule"/>
</dbReference>
<dbReference type="GO" id="GO:0005789">
    <property type="term" value="C:endoplasmic reticulum membrane"/>
    <property type="evidence" value="ECO:0007669"/>
    <property type="project" value="UniProtKB-SubCell"/>
</dbReference>
<dbReference type="Proteomes" id="UP000595140">
    <property type="component" value="Unassembled WGS sequence"/>
</dbReference>
<accession>A0A484L7A3</accession>
<feature type="domain" description="RING-type" evidence="13">
    <location>
        <begin position="125"/>
        <end position="166"/>
    </location>
</feature>
<evidence type="ECO:0000256" key="1">
    <source>
        <dbReference type="ARBA" id="ARBA00000900"/>
    </source>
</evidence>
<dbReference type="GO" id="GO:0016567">
    <property type="term" value="P:protein ubiquitination"/>
    <property type="evidence" value="ECO:0007669"/>
    <property type="project" value="UniProtKB-UniPathway"/>
</dbReference>
<comment type="function">
    <text evidence="11">E3 ubiquitin-protein ligase.</text>
</comment>
<dbReference type="InterPro" id="IPR017907">
    <property type="entry name" value="Znf_RING_CS"/>
</dbReference>
<keyword evidence="8 11" id="KW-0862">Zinc</keyword>
<dbReference type="GO" id="GO:0006511">
    <property type="term" value="P:ubiquitin-dependent protein catabolic process"/>
    <property type="evidence" value="ECO:0007669"/>
    <property type="project" value="UniProtKB-UniRule"/>
</dbReference>
<evidence type="ECO:0000256" key="6">
    <source>
        <dbReference type="ARBA" id="ARBA00022771"/>
    </source>
</evidence>
<evidence type="ECO:0000256" key="10">
    <source>
        <dbReference type="PROSITE-ProRule" id="PRU00175"/>
    </source>
</evidence>
<feature type="region of interest" description="Disordered" evidence="12">
    <location>
        <begin position="92"/>
        <end position="117"/>
    </location>
</feature>
<keyword evidence="11" id="KW-0256">Endoplasmic reticulum</keyword>
<dbReference type="PROSITE" id="PS00518">
    <property type="entry name" value="ZF_RING_1"/>
    <property type="match status" value="1"/>
</dbReference>
<keyword evidence="4 11" id="KW-0808">Transferase</keyword>
<dbReference type="EMBL" id="OOIL02001115">
    <property type="protein sequence ID" value="VFQ72229.1"/>
    <property type="molecule type" value="Genomic_DNA"/>
</dbReference>
<dbReference type="UniPathway" id="UPA00143"/>
<dbReference type="AlphaFoldDB" id="A0A484L7A3"/>
<dbReference type="InterPro" id="IPR045103">
    <property type="entry name" value="RNF5/RNF185-like"/>
</dbReference>
<dbReference type="CDD" id="cd16534">
    <property type="entry name" value="RING-HC_RNF5-like"/>
    <property type="match status" value="1"/>
</dbReference>
<dbReference type="GO" id="GO:0008270">
    <property type="term" value="F:zinc ion binding"/>
    <property type="evidence" value="ECO:0007669"/>
    <property type="project" value="UniProtKB-KW"/>
</dbReference>
<evidence type="ECO:0000256" key="2">
    <source>
        <dbReference type="ARBA" id="ARBA00004308"/>
    </source>
</evidence>
<evidence type="ECO:0000256" key="7">
    <source>
        <dbReference type="ARBA" id="ARBA00022786"/>
    </source>
</evidence>
<sequence length="339" mass="38423">MGDETGNRMNLDLNLGPVDHPRDYLDLRSFPHGSITLEELFARQRSQLWPESSHGLLVDGRVREGVTQRRQCSDIQRWLSLQRDLIPAQLIPVSPDASSGEKGKGEEEKQEDDDEDDNAMSFFDCNICLDLAREPVVTCCGHLYCWPCLYRWLNLHSNARECPVCKGEVTAKTVTPIYGRGGGGGTPSPCVEAEGSLKIPQRPQATRHESWRQTIQRSAFSSIPVEEMIRRLGSRFDPTANLEESPERRNSLLARILTSRGMRREQPNTFEAYLRNNPFERNQEVFGIVDDRDSVSSIAAMIQSEGQTGDTVMETDSSWRRIADVDSGDSRPPRRRRLY</sequence>
<dbReference type="InterPro" id="IPR018957">
    <property type="entry name" value="Znf_C3HC4_RING-type"/>
</dbReference>
<evidence type="ECO:0000256" key="8">
    <source>
        <dbReference type="ARBA" id="ARBA00022833"/>
    </source>
</evidence>
<dbReference type="SMART" id="SM00184">
    <property type="entry name" value="RING"/>
    <property type="match status" value="1"/>
</dbReference>
<evidence type="ECO:0000256" key="12">
    <source>
        <dbReference type="SAM" id="MobiDB-lite"/>
    </source>
</evidence>
<comment type="catalytic activity">
    <reaction evidence="1 11">
        <text>S-ubiquitinyl-[E2 ubiquitin-conjugating enzyme]-L-cysteine + [acceptor protein]-L-lysine = [E2 ubiquitin-conjugating enzyme]-L-cysteine + N(6)-ubiquitinyl-[acceptor protein]-L-lysine.</text>
        <dbReference type="EC" id="2.3.2.27"/>
    </reaction>
</comment>
<evidence type="ECO:0000313" key="15">
    <source>
        <dbReference type="Proteomes" id="UP000595140"/>
    </source>
</evidence>
<proteinExistence type="predicted"/>
<dbReference type="InterPro" id="IPR013083">
    <property type="entry name" value="Znf_RING/FYVE/PHD"/>
</dbReference>
<dbReference type="SUPFAM" id="SSF57850">
    <property type="entry name" value="RING/U-box"/>
    <property type="match status" value="1"/>
</dbReference>
<gene>
    <name evidence="14" type="ORF">CCAM_LOCUS14005</name>
</gene>
<dbReference type="InterPro" id="IPR001841">
    <property type="entry name" value="Znf_RING"/>
</dbReference>
<dbReference type="PROSITE" id="PS50089">
    <property type="entry name" value="ZF_RING_2"/>
    <property type="match status" value="1"/>
</dbReference>
<evidence type="ECO:0000259" key="13">
    <source>
        <dbReference type="PROSITE" id="PS50089"/>
    </source>
</evidence>
<keyword evidence="9" id="KW-0472">Membrane</keyword>
<dbReference type="PANTHER" id="PTHR12313">
    <property type="entry name" value="E3 UBIQUITIN-PROTEIN LIGASE RNF5-RELATED"/>
    <property type="match status" value="1"/>
</dbReference>
<dbReference type="Pfam" id="PF00097">
    <property type="entry name" value="zf-C3HC4"/>
    <property type="match status" value="1"/>
</dbReference>
<reference evidence="14 15" key="1">
    <citation type="submission" date="2018-04" db="EMBL/GenBank/DDBJ databases">
        <authorList>
            <person name="Vogel A."/>
        </authorList>
    </citation>
    <scope>NUCLEOTIDE SEQUENCE [LARGE SCALE GENOMIC DNA]</scope>
</reference>
<evidence type="ECO:0000256" key="11">
    <source>
        <dbReference type="RuleBase" id="RU369090"/>
    </source>
</evidence>
<dbReference type="OrthoDB" id="6270329at2759"/>
<dbReference type="Gene3D" id="3.30.40.10">
    <property type="entry name" value="Zinc/RING finger domain, C3HC4 (zinc finger)"/>
    <property type="match status" value="1"/>
</dbReference>
<protein>
    <recommendedName>
        <fullName evidence="11">E3 ubiquitin-protein ligase RMA</fullName>
        <ecNumber evidence="11">2.3.2.27</ecNumber>
    </recommendedName>
    <alternativeName>
        <fullName evidence="11">Protein RING membrane-anchor</fullName>
    </alternativeName>
    <alternativeName>
        <fullName evidence="11">RING-type E3 ubiquitin transferase RMA</fullName>
    </alternativeName>
</protein>
<evidence type="ECO:0000256" key="5">
    <source>
        <dbReference type="ARBA" id="ARBA00022723"/>
    </source>
</evidence>
<keyword evidence="6 10" id="KW-0863">Zinc-finger</keyword>
<evidence type="ECO:0000256" key="9">
    <source>
        <dbReference type="ARBA" id="ARBA00023136"/>
    </source>
</evidence>
<evidence type="ECO:0000256" key="4">
    <source>
        <dbReference type="ARBA" id="ARBA00022679"/>
    </source>
</evidence>
<comment type="domain">
    <text evidence="11">The RING-type zinc finger domain is responsible for E3 ligase activity.</text>
</comment>
<evidence type="ECO:0000313" key="14">
    <source>
        <dbReference type="EMBL" id="VFQ72229.1"/>
    </source>
</evidence>
<name>A0A484L7A3_9ASTE</name>
<feature type="compositionally biased region" description="Acidic residues" evidence="12">
    <location>
        <begin position="108"/>
        <end position="117"/>
    </location>
</feature>
<organism evidence="14 15">
    <name type="scientific">Cuscuta campestris</name>
    <dbReference type="NCBI Taxonomy" id="132261"/>
    <lineage>
        <taxon>Eukaryota</taxon>
        <taxon>Viridiplantae</taxon>
        <taxon>Streptophyta</taxon>
        <taxon>Embryophyta</taxon>
        <taxon>Tracheophyta</taxon>
        <taxon>Spermatophyta</taxon>
        <taxon>Magnoliopsida</taxon>
        <taxon>eudicotyledons</taxon>
        <taxon>Gunneridae</taxon>
        <taxon>Pentapetalae</taxon>
        <taxon>asterids</taxon>
        <taxon>lamiids</taxon>
        <taxon>Solanales</taxon>
        <taxon>Convolvulaceae</taxon>
        <taxon>Cuscuteae</taxon>
        <taxon>Cuscuta</taxon>
        <taxon>Cuscuta subgen. Grammica</taxon>
        <taxon>Cuscuta sect. Cleistogrammica</taxon>
    </lineage>
</organism>
<comment type="pathway">
    <text evidence="3 11">Protein modification; protein ubiquitination.</text>
</comment>
<keyword evidence="5 11" id="KW-0479">Metal-binding</keyword>
<keyword evidence="15" id="KW-1185">Reference proteome</keyword>
<keyword evidence="7 11" id="KW-0833">Ubl conjugation pathway</keyword>
<comment type="subcellular location">
    <subcellularLocation>
        <location evidence="2">Endomembrane system</location>
    </subcellularLocation>
    <subcellularLocation>
        <location evidence="11">Endoplasmic reticulum membrane</location>
        <topology evidence="11">Single-pass type IV membrane protein</topology>
    </subcellularLocation>
</comment>
<evidence type="ECO:0000256" key="3">
    <source>
        <dbReference type="ARBA" id="ARBA00004906"/>
    </source>
</evidence>